<dbReference type="EMBL" id="SXFB01000006">
    <property type="protein sequence ID" value="NFV26588.1"/>
    <property type="molecule type" value="Genomic_DNA"/>
</dbReference>
<evidence type="ECO:0000313" key="3">
    <source>
        <dbReference type="Proteomes" id="UP000486903"/>
    </source>
</evidence>
<comment type="caution">
    <text evidence="2">The sequence shown here is derived from an EMBL/GenBank/DDBJ whole genome shotgun (WGS) entry which is preliminary data.</text>
</comment>
<dbReference type="SUPFAM" id="SSF47413">
    <property type="entry name" value="lambda repressor-like DNA-binding domains"/>
    <property type="match status" value="1"/>
</dbReference>
<sequence>MKTIGQKIEERLQELNLSQKDLADRVNVTEATISRYISGVRNPRGEILSRIALTLRLTTDYLLGNTSIEKNNESNINKKYNDISKAFEKKGLSLEDIDSIEFEKILDMYMLAKGIKKD</sequence>
<dbReference type="Proteomes" id="UP000486903">
    <property type="component" value="Unassembled WGS sequence"/>
</dbReference>
<name>A0A6B4JNZ4_CLOBO</name>
<organism evidence="2 3">
    <name type="scientific">Clostridium botulinum</name>
    <dbReference type="NCBI Taxonomy" id="1491"/>
    <lineage>
        <taxon>Bacteria</taxon>
        <taxon>Bacillati</taxon>
        <taxon>Bacillota</taxon>
        <taxon>Clostridia</taxon>
        <taxon>Eubacteriales</taxon>
        <taxon>Clostridiaceae</taxon>
        <taxon>Clostridium</taxon>
    </lineage>
</organism>
<dbReference type="SMART" id="SM00530">
    <property type="entry name" value="HTH_XRE"/>
    <property type="match status" value="1"/>
</dbReference>
<dbReference type="GO" id="GO:0003677">
    <property type="term" value="F:DNA binding"/>
    <property type="evidence" value="ECO:0007669"/>
    <property type="project" value="UniProtKB-KW"/>
</dbReference>
<dbReference type="PROSITE" id="PS50943">
    <property type="entry name" value="HTH_CROC1"/>
    <property type="match status" value="1"/>
</dbReference>
<dbReference type="Gene3D" id="1.10.260.40">
    <property type="entry name" value="lambda repressor-like DNA-binding domains"/>
    <property type="match status" value="1"/>
</dbReference>
<dbReference type="InterPro" id="IPR001387">
    <property type="entry name" value="Cro/C1-type_HTH"/>
</dbReference>
<dbReference type="PANTHER" id="PTHR46558:SF11">
    <property type="entry name" value="HTH-TYPE TRANSCRIPTIONAL REGULATOR XRE"/>
    <property type="match status" value="1"/>
</dbReference>
<accession>A0A6B4JNZ4</accession>
<proteinExistence type="predicted"/>
<gene>
    <name evidence="2" type="ORF">FDG31_10470</name>
</gene>
<keyword evidence="1" id="KW-0238">DNA-binding</keyword>
<dbReference type="AlphaFoldDB" id="A0A6B4JNZ4"/>
<dbReference type="Pfam" id="PF01381">
    <property type="entry name" value="HTH_3"/>
    <property type="match status" value="1"/>
</dbReference>
<dbReference type="PANTHER" id="PTHR46558">
    <property type="entry name" value="TRACRIPTIONAL REGULATORY PROTEIN-RELATED-RELATED"/>
    <property type="match status" value="1"/>
</dbReference>
<protein>
    <submittedName>
        <fullName evidence="2">Helix-turn-helix transcriptional regulator</fullName>
    </submittedName>
</protein>
<dbReference type="InterPro" id="IPR010982">
    <property type="entry name" value="Lambda_DNA-bd_dom_sf"/>
</dbReference>
<evidence type="ECO:0000256" key="1">
    <source>
        <dbReference type="ARBA" id="ARBA00023125"/>
    </source>
</evidence>
<dbReference type="CDD" id="cd00093">
    <property type="entry name" value="HTH_XRE"/>
    <property type="match status" value="1"/>
</dbReference>
<evidence type="ECO:0000313" key="2">
    <source>
        <dbReference type="EMBL" id="NFV26588.1"/>
    </source>
</evidence>
<reference evidence="2 3" key="1">
    <citation type="submission" date="2019-04" db="EMBL/GenBank/DDBJ databases">
        <title>Genome sequencing of Clostridium botulinum Groups I-IV and Clostridium butyricum.</title>
        <authorList>
            <person name="Brunt J."/>
            <person name="Van Vliet A.H.M."/>
            <person name="Stringer S.C."/>
            <person name="Carter A.T."/>
            <person name="Peck M.W."/>
        </authorList>
    </citation>
    <scope>NUCLEOTIDE SEQUENCE [LARGE SCALE GENOMIC DNA]</scope>
    <source>
        <strain evidence="2 3">BL81</strain>
    </source>
</reference>